<proteinExistence type="predicted"/>
<evidence type="ECO:0000313" key="2">
    <source>
        <dbReference type="Proteomes" id="UP000749559"/>
    </source>
</evidence>
<protein>
    <submittedName>
        <fullName evidence="1">Uncharacterized protein</fullName>
    </submittedName>
</protein>
<reference evidence="1" key="1">
    <citation type="submission" date="2022-03" db="EMBL/GenBank/DDBJ databases">
        <authorList>
            <person name="Martin C."/>
        </authorList>
    </citation>
    <scope>NUCLEOTIDE SEQUENCE</scope>
</reference>
<organism evidence="1 2">
    <name type="scientific">Owenia fusiformis</name>
    <name type="common">Polychaete worm</name>
    <dbReference type="NCBI Taxonomy" id="6347"/>
    <lineage>
        <taxon>Eukaryota</taxon>
        <taxon>Metazoa</taxon>
        <taxon>Spiralia</taxon>
        <taxon>Lophotrochozoa</taxon>
        <taxon>Annelida</taxon>
        <taxon>Polychaeta</taxon>
        <taxon>Sedentaria</taxon>
        <taxon>Canalipalpata</taxon>
        <taxon>Sabellida</taxon>
        <taxon>Oweniida</taxon>
        <taxon>Oweniidae</taxon>
        <taxon>Owenia</taxon>
    </lineage>
</organism>
<accession>A0A8J1TCW5</accession>
<keyword evidence="2" id="KW-1185">Reference proteome</keyword>
<dbReference type="EMBL" id="CAIIXF020000011">
    <property type="protein sequence ID" value="CAH1799066.1"/>
    <property type="molecule type" value="Genomic_DNA"/>
</dbReference>
<evidence type="ECO:0000313" key="1">
    <source>
        <dbReference type="EMBL" id="CAH1799066.1"/>
    </source>
</evidence>
<gene>
    <name evidence="1" type="ORF">OFUS_LOCUS23122</name>
</gene>
<dbReference type="AlphaFoldDB" id="A0A8J1TCW5"/>
<comment type="caution">
    <text evidence="1">The sequence shown here is derived from an EMBL/GenBank/DDBJ whole genome shotgun (WGS) entry which is preliminary data.</text>
</comment>
<sequence length="293" mass="32655">MTSFTEQLDIDLGLVVPSTNGLPKPQKSCDDKCANCKKEFERRNGGYKRFSLSAKIPGLDISGGEALRYIIGKPLTSTKPRSRFFCAQCWSSVVAASKYKKTVDKFKALTSPTSYVGVNSVFTKPTINLGKRSANNDAVPQTSTQTLPDKSQKRLNIMSLVRNIKAKKQKANYHRIWNPIKSKIDSRNYKAGLRAFINATKTTKKHFRTIVKSKIRGEVKAIGKLKDLTFSSSESKMEKLMETAPLLYAAVQTAMTEAYSIKNWDVIGKTLKARLETVFGGILGPKRQRLGFT</sequence>
<dbReference type="Proteomes" id="UP000749559">
    <property type="component" value="Unassembled WGS sequence"/>
</dbReference>
<name>A0A8J1TCW5_OWEFU</name>